<dbReference type="InterPro" id="IPR052020">
    <property type="entry name" value="Cyclic_di-GMP/3'3'-cGAMP_PDE"/>
</dbReference>
<name>A0ABQ1I231_9ALTE</name>
<dbReference type="PANTHER" id="PTHR45228">
    <property type="entry name" value="CYCLIC DI-GMP PHOSPHODIESTERASE TM_0186-RELATED"/>
    <property type="match status" value="1"/>
</dbReference>
<proteinExistence type="predicted"/>
<evidence type="ECO:0000313" key="4">
    <source>
        <dbReference type="EMBL" id="GGB09187.1"/>
    </source>
</evidence>
<dbReference type="Pfam" id="PF13487">
    <property type="entry name" value="HD_5"/>
    <property type="match status" value="1"/>
</dbReference>
<feature type="modified residue" description="4-aspartylphosphate" evidence="1">
    <location>
        <position position="78"/>
    </location>
</feature>
<dbReference type="PROSITE" id="PS51832">
    <property type="entry name" value="HD_GYP"/>
    <property type="match status" value="1"/>
</dbReference>
<dbReference type="Pfam" id="PF11849">
    <property type="entry name" value="DUF3369"/>
    <property type="match status" value="1"/>
</dbReference>
<dbReference type="CDD" id="cd00077">
    <property type="entry name" value="HDc"/>
    <property type="match status" value="1"/>
</dbReference>
<dbReference type="InterPro" id="IPR037522">
    <property type="entry name" value="HD_GYP_dom"/>
</dbReference>
<dbReference type="Gene3D" id="1.10.3210.10">
    <property type="entry name" value="Hypothetical protein af1432"/>
    <property type="match status" value="1"/>
</dbReference>
<dbReference type="InterPro" id="IPR001789">
    <property type="entry name" value="Sig_transdc_resp-reg_receiver"/>
</dbReference>
<reference evidence="5" key="1">
    <citation type="journal article" date="2019" name="Int. J. Syst. Evol. Microbiol.">
        <title>The Global Catalogue of Microorganisms (GCM) 10K type strain sequencing project: providing services to taxonomists for standard genome sequencing and annotation.</title>
        <authorList>
            <consortium name="The Broad Institute Genomics Platform"/>
            <consortium name="The Broad Institute Genome Sequencing Center for Infectious Disease"/>
            <person name="Wu L."/>
            <person name="Ma J."/>
        </authorList>
    </citation>
    <scope>NUCLEOTIDE SEQUENCE [LARGE SCALE GENOMIC DNA]</scope>
    <source>
        <strain evidence="5">CGMCC 1.10131</strain>
    </source>
</reference>
<dbReference type="PANTHER" id="PTHR45228:SF9">
    <property type="entry name" value="3'3'-CGAMP-SPECIFIC PHOSPHODIESTERASE 2"/>
    <property type="match status" value="1"/>
</dbReference>
<evidence type="ECO:0000256" key="1">
    <source>
        <dbReference type="PROSITE-ProRule" id="PRU00169"/>
    </source>
</evidence>
<dbReference type="SUPFAM" id="SSF52172">
    <property type="entry name" value="CheY-like"/>
    <property type="match status" value="1"/>
</dbReference>
<dbReference type="PROSITE" id="PS50110">
    <property type="entry name" value="RESPONSE_REGULATORY"/>
    <property type="match status" value="1"/>
</dbReference>
<sequence length="509" mass="57858">MSDDIFLLDDAAPEPSALLEQWKLLIVDDEPEVHHITNMTLSQFVFDNKSIQFIHANSAQQAKEQLKQHPDIALILLDVVMETDDAGLCLVRYIREQLHNQSVRIVLRTGQPGQAPEDEVVDNYDINDYKDKTELTSQKLRTLIRASLRSYRDICALEKHKKGLEKVVKASRGIFEKNALFNFVEGVLEHLAAVLNLEDSCIYQVEQYAYRIHETQLQLLAYQGDKQPAKPTPQQLSDFPAHQQQLFSEAINNKQHVFADNALVIYCENSAYNLLFYITRTAPFSQADHHFTKLLSENIVVALENIRLNELILTNQKEVLYRLGEIVETRSKESGMHVRRVALFTALLAEQLGLPELIIEQLKLAAPLHDVGKVAIPDAILHKPGKLEPDEWEIMQTHAAIGEKMLEGSNIEVLQLAAEIAGSHHEKWDGSGYPKGLKGEQIPLSGRLTAIADVFDALASKRCYKDAWPEPQIIDYLKQQRAQQFDPQLVDLLLDNFADFMAIREKYQD</sequence>
<accession>A0ABQ1I231</accession>
<gene>
    <name evidence="4" type="ORF">GCM10007414_23210</name>
</gene>
<dbReference type="SMART" id="SM00471">
    <property type="entry name" value="HDc"/>
    <property type="match status" value="1"/>
</dbReference>
<dbReference type="InterPro" id="IPR021800">
    <property type="entry name" value="DUF3369"/>
</dbReference>
<evidence type="ECO:0000259" key="2">
    <source>
        <dbReference type="PROSITE" id="PS50110"/>
    </source>
</evidence>
<dbReference type="Gene3D" id="3.40.50.2300">
    <property type="match status" value="1"/>
</dbReference>
<dbReference type="RefSeq" id="WP_055734680.1">
    <property type="nucleotide sequence ID" value="NZ_BMDY01000013.1"/>
</dbReference>
<feature type="domain" description="HD-GYP" evidence="3">
    <location>
        <begin position="312"/>
        <end position="509"/>
    </location>
</feature>
<protein>
    <submittedName>
        <fullName evidence="4">Phosphodiesterase</fullName>
    </submittedName>
</protein>
<keyword evidence="5" id="KW-1185">Reference proteome</keyword>
<dbReference type="SMART" id="SM00448">
    <property type="entry name" value="REC"/>
    <property type="match status" value="1"/>
</dbReference>
<dbReference type="Proteomes" id="UP000651977">
    <property type="component" value="Unassembled WGS sequence"/>
</dbReference>
<dbReference type="SUPFAM" id="SSF109604">
    <property type="entry name" value="HD-domain/PDEase-like"/>
    <property type="match status" value="1"/>
</dbReference>
<comment type="caution">
    <text evidence="4">The sequence shown here is derived from an EMBL/GenBank/DDBJ whole genome shotgun (WGS) entry which is preliminary data.</text>
</comment>
<evidence type="ECO:0000313" key="5">
    <source>
        <dbReference type="Proteomes" id="UP000651977"/>
    </source>
</evidence>
<evidence type="ECO:0000259" key="3">
    <source>
        <dbReference type="PROSITE" id="PS51832"/>
    </source>
</evidence>
<dbReference type="InterPro" id="IPR011006">
    <property type="entry name" value="CheY-like_superfamily"/>
</dbReference>
<organism evidence="4 5">
    <name type="scientific">Agarivorans gilvus</name>
    <dbReference type="NCBI Taxonomy" id="680279"/>
    <lineage>
        <taxon>Bacteria</taxon>
        <taxon>Pseudomonadati</taxon>
        <taxon>Pseudomonadota</taxon>
        <taxon>Gammaproteobacteria</taxon>
        <taxon>Alteromonadales</taxon>
        <taxon>Alteromonadaceae</taxon>
        <taxon>Agarivorans</taxon>
    </lineage>
</organism>
<feature type="domain" description="Response regulatory" evidence="2">
    <location>
        <begin position="23"/>
        <end position="147"/>
    </location>
</feature>
<keyword evidence="1" id="KW-0597">Phosphoprotein</keyword>
<dbReference type="EMBL" id="BMDY01000013">
    <property type="protein sequence ID" value="GGB09187.1"/>
    <property type="molecule type" value="Genomic_DNA"/>
</dbReference>
<dbReference type="InterPro" id="IPR003607">
    <property type="entry name" value="HD/PDEase_dom"/>
</dbReference>